<accession>A0A4Y4B253</accession>
<evidence type="ECO:0000313" key="1">
    <source>
        <dbReference type="EMBL" id="GEC73197.1"/>
    </source>
</evidence>
<reference evidence="1 2" key="1">
    <citation type="submission" date="2019-06" db="EMBL/GenBank/DDBJ databases">
        <title>Whole genome shotgun sequence of Flavobacterium flevense NBRC 14960.</title>
        <authorList>
            <person name="Hosoyama A."/>
            <person name="Uohara A."/>
            <person name="Ohji S."/>
            <person name="Ichikawa N."/>
        </authorList>
    </citation>
    <scope>NUCLEOTIDE SEQUENCE [LARGE SCALE GENOMIC DNA]</scope>
    <source>
        <strain evidence="1 2">NBRC 14960</strain>
    </source>
</reference>
<evidence type="ECO:0000313" key="2">
    <source>
        <dbReference type="Proteomes" id="UP000316775"/>
    </source>
</evidence>
<proteinExistence type="predicted"/>
<dbReference type="STRING" id="983.SAMN05443543_108148"/>
<dbReference type="AlphaFoldDB" id="A0A4Y4B253"/>
<dbReference type="Proteomes" id="UP000316775">
    <property type="component" value="Unassembled WGS sequence"/>
</dbReference>
<dbReference type="NCBIfam" id="TIGR04256">
    <property type="entry name" value="GxxExxY"/>
    <property type="match status" value="1"/>
</dbReference>
<sequence length="152" mass="17820">MRPIMRNNILNKNFKRIKKRIVRMDSDGKIVFKEESFKIIGACMKVHRSLGAGFLEAVYEEALEKEFQAQQIPFSRQVKLELYYDNQKLKKQYGADFVCYDAIILEIKAVSHIPDIFYAQLRNYLKCTKTELGLLINFGTSSLMYKRIINSH</sequence>
<comment type="caution">
    <text evidence="1">The sequence shown here is derived from an EMBL/GenBank/DDBJ whole genome shotgun (WGS) entry which is preliminary data.</text>
</comment>
<gene>
    <name evidence="1" type="ORF">FFL01_27360</name>
</gene>
<organism evidence="1 2">
    <name type="scientific">Flavobacterium flevense</name>
    <dbReference type="NCBI Taxonomy" id="983"/>
    <lineage>
        <taxon>Bacteria</taxon>
        <taxon>Pseudomonadati</taxon>
        <taxon>Bacteroidota</taxon>
        <taxon>Flavobacteriia</taxon>
        <taxon>Flavobacteriales</taxon>
        <taxon>Flavobacteriaceae</taxon>
        <taxon>Flavobacterium</taxon>
    </lineage>
</organism>
<keyword evidence="2" id="KW-1185">Reference proteome</keyword>
<dbReference type="Pfam" id="PF13366">
    <property type="entry name" value="PDDEXK_3"/>
    <property type="match status" value="1"/>
</dbReference>
<name>A0A4Y4B253_9FLAO</name>
<protein>
    <submittedName>
        <fullName evidence="1">GTP-binding protein</fullName>
    </submittedName>
</protein>
<dbReference type="InterPro" id="IPR026350">
    <property type="entry name" value="GxxExxY"/>
</dbReference>
<dbReference type="EMBL" id="BJNP01000036">
    <property type="protein sequence ID" value="GEC73197.1"/>
    <property type="molecule type" value="Genomic_DNA"/>
</dbReference>